<proteinExistence type="predicted"/>
<feature type="chain" id="PRO_5044835074" evidence="2">
    <location>
        <begin position="28"/>
        <end position="184"/>
    </location>
</feature>
<gene>
    <name evidence="3" type="ORF">N5C72_02145</name>
</gene>
<sequence>MLSVSKSARLAGAALCWMVMTADAAMAQELAAPVQPDLPPPTPSPKPSPSPTDATTLGQQLLNAGPDPRVELDGRSRDHAAIFGTDDPDERALLDQERALQAQRDQLKVLERVLNAPPPGADSHPPAMIPLTSGRPMNVPQLLPAPSGSQLDQQRSETRRSVDDMQRRVDGLRREADALRQGGK</sequence>
<feature type="compositionally biased region" description="Polar residues" evidence="1">
    <location>
        <begin position="52"/>
        <end position="62"/>
    </location>
</feature>
<dbReference type="AlphaFoldDB" id="A0ABD4YNV2"/>
<feature type="region of interest" description="Disordered" evidence="1">
    <location>
        <begin position="31"/>
        <end position="89"/>
    </location>
</feature>
<dbReference type="EMBL" id="JAOBZK010000002">
    <property type="protein sequence ID" value="MDH1176853.1"/>
    <property type="molecule type" value="Genomic_DNA"/>
</dbReference>
<feature type="signal peptide" evidence="2">
    <location>
        <begin position="1"/>
        <end position="27"/>
    </location>
</feature>
<feature type="compositionally biased region" description="Pro residues" evidence="1">
    <location>
        <begin position="36"/>
        <end position="50"/>
    </location>
</feature>
<accession>A0ABD4YNV2</accession>
<feature type="compositionally biased region" description="Basic and acidic residues" evidence="1">
    <location>
        <begin position="68"/>
        <end position="80"/>
    </location>
</feature>
<evidence type="ECO:0000313" key="4">
    <source>
        <dbReference type="Proteomes" id="UP001158644"/>
    </source>
</evidence>
<comment type="caution">
    <text evidence="3">The sequence shown here is derived from an EMBL/GenBank/DDBJ whole genome shotgun (WGS) entry which is preliminary data.</text>
</comment>
<dbReference type="Proteomes" id="UP001158644">
    <property type="component" value="Unassembled WGS sequence"/>
</dbReference>
<feature type="region of interest" description="Disordered" evidence="1">
    <location>
        <begin position="114"/>
        <end position="184"/>
    </location>
</feature>
<evidence type="ECO:0000313" key="3">
    <source>
        <dbReference type="EMBL" id="MDH1176853.1"/>
    </source>
</evidence>
<evidence type="ECO:0000256" key="2">
    <source>
        <dbReference type="SAM" id="SignalP"/>
    </source>
</evidence>
<dbReference type="GeneID" id="92787669"/>
<protein>
    <submittedName>
        <fullName evidence="3">Uncharacterized protein</fullName>
    </submittedName>
</protein>
<feature type="compositionally biased region" description="Basic and acidic residues" evidence="1">
    <location>
        <begin position="154"/>
        <end position="178"/>
    </location>
</feature>
<name>A0ABD4YNV2_9BURK</name>
<reference evidence="3 4" key="1">
    <citation type="submission" date="2022-09" db="EMBL/GenBank/DDBJ databases">
        <title>Intensive care unit water sources are persistently colonized with multi-drug resistant bacteria and are the site of extensive horizontal gene transfer of antibiotic resistance genes.</title>
        <authorList>
            <person name="Diorio-Toth L."/>
        </authorList>
    </citation>
    <scope>NUCLEOTIDE SEQUENCE [LARGE SCALE GENOMIC DNA]</scope>
    <source>
        <strain evidence="3 4">GD03967</strain>
    </source>
</reference>
<evidence type="ECO:0000256" key="1">
    <source>
        <dbReference type="SAM" id="MobiDB-lite"/>
    </source>
</evidence>
<organism evidence="3 4">
    <name type="scientific">Achromobacter mucicolens</name>
    <dbReference type="NCBI Taxonomy" id="1389922"/>
    <lineage>
        <taxon>Bacteria</taxon>
        <taxon>Pseudomonadati</taxon>
        <taxon>Pseudomonadota</taxon>
        <taxon>Betaproteobacteria</taxon>
        <taxon>Burkholderiales</taxon>
        <taxon>Alcaligenaceae</taxon>
        <taxon>Achromobacter</taxon>
    </lineage>
</organism>
<dbReference type="RefSeq" id="WP_233461889.1">
    <property type="nucleotide sequence ID" value="NZ_CADIKR010000001.1"/>
</dbReference>
<keyword evidence="2" id="KW-0732">Signal</keyword>